<organism evidence="7 8">
    <name type="scientific">Pyricularia oryzae</name>
    <name type="common">Rice blast fungus</name>
    <name type="synonym">Magnaporthe oryzae</name>
    <dbReference type="NCBI Taxonomy" id="318829"/>
    <lineage>
        <taxon>Eukaryota</taxon>
        <taxon>Fungi</taxon>
        <taxon>Dikarya</taxon>
        <taxon>Ascomycota</taxon>
        <taxon>Pezizomycotina</taxon>
        <taxon>Sordariomycetes</taxon>
        <taxon>Sordariomycetidae</taxon>
        <taxon>Magnaporthales</taxon>
        <taxon>Pyriculariaceae</taxon>
        <taxon>Pyricularia</taxon>
    </lineage>
</organism>
<dbReference type="InterPro" id="IPR006076">
    <property type="entry name" value="FAD-dep_OxRdtase"/>
</dbReference>
<dbReference type="SUPFAM" id="SSF51905">
    <property type="entry name" value="FAD/NAD(P)-binding domain"/>
    <property type="match status" value="1"/>
</dbReference>
<dbReference type="InterPro" id="IPR045170">
    <property type="entry name" value="MTOX"/>
</dbReference>
<feature type="domain" description="FAD dependent oxidoreductase" evidence="6">
    <location>
        <begin position="18"/>
        <end position="419"/>
    </location>
</feature>
<dbReference type="GO" id="GO:0008115">
    <property type="term" value="F:sarcosine oxidase activity"/>
    <property type="evidence" value="ECO:0007669"/>
    <property type="project" value="TreeGrafter"/>
</dbReference>
<evidence type="ECO:0000313" key="7">
    <source>
        <dbReference type="EMBL" id="QBZ55755.1"/>
    </source>
</evidence>
<keyword evidence="5" id="KW-0560">Oxidoreductase</keyword>
<dbReference type="GO" id="GO:0050660">
    <property type="term" value="F:flavin adenine dinucleotide binding"/>
    <property type="evidence" value="ECO:0007669"/>
    <property type="project" value="InterPro"/>
</dbReference>
<accession>A0A4V1C5B0</accession>
<sequence>MSSKSSYSNQRSNTPSSILIVGSGVFGLGTAYALARRDAYSNTTITVLDRSVDEALFPSRDASSIDTSRIIRADYADPAYAALAAEAQHEWRKQGDDDLGGQGRYSESGLVLVVDNVPSGAAAKKDGAYYCKQSWENVNAMAEKDPSLQGKLKLLPNIEAIRDAVGTGHVNSGVWGYQNLNSGWADADRSMQWLLRKVKETGRVKFVSGTAASLNRDGKKITGVKLSDGRQLSADLVVLATGAWTGGLVDLAGRAAATAQVLAYLDITDEEQAALAEMPVYLNFGSGLFIIPPANNVLKVARHEYGYLNPTTNATPLRSGTSSDAPYTVSLPPGDVAEAFQDIPQESKEALRSALRDMVPIPAIHDRPFTSTRVCWYTDTKSGDFIIDYHPEWEGLFLATGGSGHGFKFLPVLGERIADCIAYDRPSEFAEKWAFKSLPDDVRWDQVCTEDGSRAGQVGRYFKKELAKSTKTSKL</sequence>
<evidence type="ECO:0000256" key="4">
    <source>
        <dbReference type="ARBA" id="ARBA00022827"/>
    </source>
</evidence>
<evidence type="ECO:0000313" key="8">
    <source>
        <dbReference type="Proteomes" id="UP000294847"/>
    </source>
</evidence>
<evidence type="ECO:0000256" key="3">
    <source>
        <dbReference type="ARBA" id="ARBA00022630"/>
    </source>
</evidence>
<evidence type="ECO:0000259" key="6">
    <source>
        <dbReference type="Pfam" id="PF01266"/>
    </source>
</evidence>
<name>A0A4V1C5B0_PYROR</name>
<dbReference type="InterPro" id="IPR036188">
    <property type="entry name" value="FAD/NAD-bd_sf"/>
</dbReference>
<dbReference type="PANTHER" id="PTHR10961">
    <property type="entry name" value="PEROXISOMAL SARCOSINE OXIDASE"/>
    <property type="match status" value="1"/>
</dbReference>
<keyword evidence="4" id="KW-0274">FAD</keyword>
<evidence type="ECO:0000256" key="1">
    <source>
        <dbReference type="ARBA" id="ARBA00001974"/>
    </source>
</evidence>
<dbReference type="Gene3D" id="3.30.9.10">
    <property type="entry name" value="D-Amino Acid Oxidase, subunit A, domain 2"/>
    <property type="match status" value="1"/>
</dbReference>
<dbReference type="EMBL" id="CP034205">
    <property type="protein sequence ID" value="QBZ55755.1"/>
    <property type="molecule type" value="Genomic_DNA"/>
</dbReference>
<dbReference type="Proteomes" id="UP000294847">
    <property type="component" value="Chromosome 2"/>
</dbReference>
<protein>
    <recommendedName>
        <fullName evidence="6">FAD dependent oxidoreductase domain-containing protein</fullName>
    </recommendedName>
</protein>
<keyword evidence="3" id="KW-0285">Flavoprotein</keyword>
<proteinExistence type="inferred from homology"/>
<reference evidence="7 8" key="1">
    <citation type="journal article" date="2019" name="Mol. Biol. Evol.">
        <title>Blast fungal genomes show frequent chromosomal changes, gene gains and losses, and effector gene turnover.</title>
        <authorList>
            <person name="Gomez Luciano L.B."/>
            <person name="Jason Tsai I."/>
            <person name="Chuma I."/>
            <person name="Tosa Y."/>
            <person name="Chen Y.H."/>
            <person name="Li J.Y."/>
            <person name="Li M.Y."/>
            <person name="Jade Lu M.Y."/>
            <person name="Nakayashiki H."/>
            <person name="Li W.H."/>
        </authorList>
    </citation>
    <scope>NUCLEOTIDE SEQUENCE [LARGE SCALE GENOMIC DNA]</scope>
    <source>
        <strain evidence="7">MZ5-1-6</strain>
    </source>
</reference>
<dbReference type="AlphaFoldDB" id="A0A4V1C5B0"/>
<dbReference type="GO" id="GO:0050031">
    <property type="term" value="F:L-pipecolate oxidase activity"/>
    <property type="evidence" value="ECO:0007669"/>
    <property type="project" value="TreeGrafter"/>
</dbReference>
<dbReference type="GO" id="GO:0004657">
    <property type="term" value="F:proline dehydrogenase activity"/>
    <property type="evidence" value="ECO:0007669"/>
    <property type="project" value="TreeGrafter"/>
</dbReference>
<comment type="similarity">
    <text evidence="2">Belongs to the MSOX/MTOX family.</text>
</comment>
<gene>
    <name evidence="7" type="ORF">PoMZ_00657</name>
</gene>
<comment type="cofactor">
    <cofactor evidence="1">
        <name>FAD</name>
        <dbReference type="ChEBI" id="CHEBI:57692"/>
    </cofactor>
</comment>
<evidence type="ECO:0000256" key="2">
    <source>
        <dbReference type="ARBA" id="ARBA00010989"/>
    </source>
</evidence>
<dbReference type="Gene3D" id="3.50.50.60">
    <property type="entry name" value="FAD/NAD(P)-binding domain"/>
    <property type="match status" value="1"/>
</dbReference>
<evidence type="ECO:0000256" key="5">
    <source>
        <dbReference type="ARBA" id="ARBA00023002"/>
    </source>
</evidence>
<dbReference type="PANTHER" id="PTHR10961:SF46">
    <property type="entry name" value="PEROXISOMAL SARCOSINE OXIDASE"/>
    <property type="match status" value="1"/>
</dbReference>
<dbReference type="Pfam" id="PF01266">
    <property type="entry name" value="DAO"/>
    <property type="match status" value="1"/>
</dbReference>